<accession>A0A0B1RFN9</accession>
<gene>
    <name evidence="1" type="primary">ubiU</name>
    <name evidence="2" type="ORF">QU24_01340</name>
</gene>
<dbReference type="RefSeq" id="WP_039327582.1">
    <property type="nucleotide sequence ID" value="NZ_JTJJ01000006.1"/>
</dbReference>
<proteinExistence type="inferred from homology"/>
<reference evidence="2 3" key="1">
    <citation type="submission" date="2014-11" db="EMBL/GenBank/DDBJ databases">
        <title>Genome sequencing of Pantoea rodasii ND03.</title>
        <authorList>
            <person name="Muhamad Yunos N.Y."/>
            <person name="Chan K.-G."/>
        </authorList>
    </citation>
    <scope>NUCLEOTIDE SEQUENCE [LARGE SCALE GENOMIC DNA]</scope>
    <source>
        <strain evidence="2 3">ND03</strain>
    </source>
</reference>
<keyword evidence="1" id="KW-0479">Metal-binding</keyword>
<dbReference type="Pfam" id="PF01136">
    <property type="entry name" value="Peptidase_U32"/>
    <property type="match status" value="1"/>
</dbReference>
<dbReference type="GO" id="GO:0051539">
    <property type="term" value="F:4 iron, 4 sulfur cluster binding"/>
    <property type="evidence" value="ECO:0007669"/>
    <property type="project" value="UniProtKB-UniRule"/>
</dbReference>
<dbReference type="GO" id="GO:0006508">
    <property type="term" value="P:proteolysis"/>
    <property type="evidence" value="ECO:0007669"/>
    <property type="project" value="UniProtKB-KW"/>
</dbReference>
<comment type="similarity">
    <text evidence="1">Belongs to the peptidase U32 family. UbiU subfamily.</text>
</comment>
<dbReference type="InterPro" id="IPR043692">
    <property type="entry name" value="UbiU"/>
</dbReference>
<dbReference type="GO" id="GO:0008233">
    <property type="term" value="F:peptidase activity"/>
    <property type="evidence" value="ECO:0007669"/>
    <property type="project" value="UniProtKB-KW"/>
</dbReference>
<dbReference type="GO" id="GO:0006744">
    <property type="term" value="P:ubiquinone biosynthetic process"/>
    <property type="evidence" value="ECO:0007669"/>
    <property type="project" value="UniProtKB-UniRule"/>
</dbReference>
<comment type="subunit">
    <text evidence="1">Forms a heterodimer with UbiV.</text>
</comment>
<dbReference type="UniPathway" id="UPA00232"/>
<dbReference type="PANTHER" id="PTHR30217">
    <property type="entry name" value="PEPTIDASE U32 FAMILY"/>
    <property type="match status" value="1"/>
</dbReference>
<keyword evidence="1" id="KW-0408">Iron</keyword>
<comment type="cofactor">
    <cofactor evidence="1">
        <name>[4Fe-4S] cluster</name>
        <dbReference type="ChEBI" id="CHEBI:49883"/>
    </cofactor>
</comment>
<dbReference type="AlphaFoldDB" id="A0A0B1RFN9"/>
<sequence length="331" mass="37020">MELLCPAGNLPALKSAVEHGADAVYVGLKDDTNARHFAGLNFTDKKLAEAARFLHQNRRKLHVAINTFAHPDGINRWQTAIDVAAQNGADALILADIATLEYAAQRYPQVERHLSVQASATNLQAIHFYHRHFDLSRVVLPRVLSMHQVRQLARETPVPLEVFAFGSLCIMAEGRCYLSSWLTGESPNSAGACSPAKFVRWQQTPQGMESRLNEVLIDRYGTDESAGYPTLCKGRYEVDNQRYHVLEEPTSLNTLSLLPELLRANIASVKIEGRQRSPAYVAQVAKVWRQAIDRCMASPEQFAVQEPWMRALGELSEGSQTTLGAYHRDWQ</sequence>
<evidence type="ECO:0000313" key="2">
    <source>
        <dbReference type="EMBL" id="KHJ69910.1"/>
    </source>
</evidence>
<feature type="binding site" evidence="1">
    <location>
        <position position="169"/>
    </location>
    <ligand>
        <name>[4Fe-4S] cluster</name>
        <dbReference type="ChEBI" id="CHEBI:49883"/>
    </ligand>
</feature>
<evidence type="ECO:0000313" key="3">
    <source>
        <dbReference type="Proteomes" id="UP000030853"/>
    </source>
</evidence>
<keyword evidence="1" id="KW-0831">Ubiquinone biosynthesis</keyword>
<comment type="function">
    <text evidence="1">Required for O(2)-independent ubiquinone (coenzyme Q) biosynthesis. Together with UbiV, is essential for the C6-hydroxylation reaction in the oxygen-independent ubiquinone biosynthesis pathway.</text>
</comment>
<protein>
    <recommendedName>
        <fullName evidence="1">Ubiquinone biosynthesis protein UbiU</fullName>
    </recommendedName>
</protein>
<evidence type="ECO:0000256" key="1">
    <source>
        <dbReference type="HAMAP-Rule" id="MF_02232"/>
    </source>
</evidence>
<dbReference type="Proteomes" id="UP000030853">
    <property type="component" value="Unassembled WGS sequence"/>
</dbReference>
<dbReference type="GO" id="GO:0046872">
    <property type="term" value="F:metal ion binding"/>
    <property type="evidence" value="ECO:0007669"/>
    <property type="project" value="UniProtKB-KW"/>
</dbReference>
<feature type="binding site" evidence="1">
    <location>
        <position position="176"/>
    </location>
    <ligand>
        <name>[4Fe-4S] cluster</name>
        <dbReference type="ChEBI" id="CHEBI:49883"/>
    </ligand>
</feature>
<keyword evidence="1" id="KW-0411">Iron-sulfur</keyword>
<keyword evidence="1" id="KW-0004">4Fe-4S</keyword>
<dbReference type="EMBL" id="JTJJ01000006">
    <property type="protein sequence ID" value="KHJ69910.1"/>
    <property type="molecule type" value="Genomic_DNA"/>
</dbReference>
<feature type="binding site" evidence="1">
    <location>
        <position position="193"/>
    </location>
    <ligand>
        <name>[4Fe-4S] cluster</name>
        <dbReference type="ChEBI" id="CHEBI:49883"/>
    </ligand>
</feature>
<comment type="caution">
    <text evidence="2">The sequence shown here is derived from an EMBL/GenBank/DDBJ whole genome shotgun (WGS) entry which is preliminary data.</text>
</comment>
<dbReference type="PROSITE" id="PS01276">
    <property type="entry name" value="PEPTIDASE_U32"/>
    <property type="match status" value="1"/>
</dbReference>
<feature type="binding site" evidence="1">
    <location>
        <position position="232"/>
    </location>
    <ligand>
        <name>[4Fe-4S] cluster</name>
        <dbReference type="ChEBI" id="CHEBI:49883"/>
    </ligand>
</feature>
<dbReference type="InterPro" id="IPR001539">
    <property type="entry name" value="Peptidase_U32"/>
</dbReference>
<organism evidence="2 3">
    <name type="scientific">Pantoea rodasii</name>
    <dbReference type="NCBI Taxonomy" id="1076549"/>
    <lineage>
        <taxon>Bacteria</taxon>
        <taxon>Pseudomonadati</taxon>
        <taxon>Pseudomonadota</taxon>
        <taxon>Gammaproteobacteria</taxon>
        <taxon>Enterobacterales</taxon>
        <taxon>Erwiniaceae</taxon>
        <taxon>Pantoea</taxon>
    </lineage>
</organism>
<dbReference type="InterPro" id="IPR051454">
    <property type="entry name" value="RNA/ubiquinone_mod_enzymes"/>
</dbReference>
<keyword evidence="2" id="KW-0378">Hydrolase</keyword>
<dbReference type="HAMAP" id="MF_02232">
    <property type="entry name" value="UbiU"/>
    <property type="match status" value="1"/>
</dbReference>
<comment type="pathway">
    <text evidence="1">Cofactor biosynthesis; ubiquinone biosynthesis.</text>
</comment>
<dbReference type="PANTHER" id="PTHR30217:SF3">
    <property type="entry name" value="UBIQUINONE BIOSYNTHESIS PROTEIN UBIU"/>
    <property type="match status" value="1"/>
</dbReference>
<keyword evidence="2" id="KW-0645">Protease</keyword>
<name>A0A0B1RFN9_9GAMM</name>